<sequence>MEVVNGLLIQSFISQPKAYSHPLAYAYRLTVKRNILKSDSPEFLYSLLSHQELWRVPLRK</sequence>
<organism evidence="1 2">
    <name type="scientific">Rhodopirellula maiorica SM1</name>
    <dbReference type="NCBI Taxonomy" id="1265738"/>
    <lineage>
        <taxon>Bacteria</taxon>
        <taxon>Pseudomonadati</taxon>
        <taxon>Planctomycetota</taxon>
        <taxon>Planctomycetia</taxon>
        <taxon>Pirellulales</taxon>
        <taxon>Pirellulaceae</taxon>
        <taxon>Novipirellula</taxon>
    </lineage>
</organism>
<keyword evidence="2" id="KW-1185">Reference proteome</keyword>
<dbReference type="EMBL" id="ANOG01000991">
    <property type="protein sequence ID" value="EMI16119.1"/>
    <property type="molecule type" value="Genomic_DNA"/>
</dbReference>
<dbReference type="PATRIC" id="fig|1265738.3.peg.6946"/>
<name>M5RQ83_9BACT</name>
<reference evidence="1 2" key="1">
    <citation type="journal article" date="2013" name="Mar. Genomics">
        <title>Expression of sulfatases in Rhodopirellula baltica and the diversity of sulfatases in the genus Rhodopirellula.</title>
        <authorList>
            <person name="Wegner C.E."/>
            <person name="Richter-Heitmann T."/>
            <person name="Klindworth A."/>
            <person name="Klockow C."/>
            <person name="Richter M."/>
            <person name="Achstetter T."/>
            <person name="Glockner F.O."/>
            <person name="Harder J."/>
        </authorList>
    </citation>
    <scope>NUCLEOTIDE SEQUENCE [LARGE SCALE GENOMIC DNA]</scope>
    <source>
        <strain evidence="1 2">SM1</strain>
    </source>
</reference>
<gene>
    <name evidence="1" type="ORF">RMSM_06956</name>
</gene>
<comment type="caution">
    <text evidence="1">The sequence shown here is derived from an EMBL/GenBank/DDBJ whole genome shotgun (WGS) entry which is preliminary data.</text>
</comment>
<protein>
    <submittedName>
        <fullName evidence="1">Uncharacterized protein</fullName>
    </submittedName>
</protein>
<proteinExistence type="predicted"/>
<dbReference type="AlphaFoldDB" id="M5RQ83"/>
<evidence type="ECO:0000313" key="2">
    <source>
        <dbReference type="Proteomes" id="UP000011991"/>
    </source>
</evidence>
<accession>M5RQ83</accession>
<dbReference type="Proteomes" id="UP000011991">
    <property type="component" value="Unassembled WGS sequence"/>
</dbReference>
<evidence type="ECO:0000313" key="1">
    <source>
        <dbReference type="EMBL" id="EMI16119.1"/>
    </source>
</evidence>